<evidence type="ECO:0000313" key="3">
    <source>
        <dbReference type="Proteomes" id="UP000244450"/>
    </source>
</evidence>
<organism evidence="2 3">
    <name type="scientific">Chitinophaga parva</name>
    <dbReference type="NCBI Taxonomy" id="2169414"/>
    <lineage>
        <taxon>Bacteria</taxon>
        <taxon>Pseudomonadati</taxon>
        <taxon>Bacteroidota</taxon>
        <taxon>Chitinophagia</taxon>
        <taxon>Chitinophagales</taxon>
        <taxon>Chitinophagaceae</taxon>
        <taxon>Chitinophaga</taxon>
    </lineage>
</organism>
<evidence type="ECO:0000313" key="2">
    <source>
        <dbReference type="EMBL" id="PUZ29485.1"/>
    </source>
</evidence>
<evidence type="ECO:0000256" key="1">
    <source>
        <dbReference type="SAM" id="MobiDB-lite"/>
    </source>
</evidence>
<dbReference type="Proteomes" id="UP000244450">
    <property type="component" value="Unassembled WGS sequence"/>
</dbReference>
<gene>
    <name evidence="2" type="ORF">DCC81_08555</name>
</gene>
<reference evidence="2 3" key="1">
    <citation type="submission" date="2018-04" db="EMBL/GenBank/DDBJ databases">
        <title>Chitinophaga fuyangensis sp. nov., isolated from soil in a chemical factory.</title>
        <authorList>
            <person name="Chen K."/>
        </authorList>
    </citation>
    <scope>NUCLEOTIDE SEQUENCE [LARGE SCALE GENOMIC DNA]</scope>
    <source>
        <strain evidence="2 3">LY-1</strain>
    </source>
</reference>
<feature type="compositionally biased region" description="Pro residues" evidence="1">
    <location>
        <begin position="18"/>
        <end position="59"/>
    </location>
</feature>
<dbReference type="EMBL" id="QCYK01000001">
    <property type="protein sequence ID" value="PUZ29485.1"/>
    <property type="molecule type" value="Genomic_DNA"/>
</dbReference>
<protein>
    <submittedName>
        <fullName evidence="2">Uncharacterized protein</fullName>
    </submittedName>
</protein>
<keyword evidence="3" id="KW-1185">Reference proteome</keyword>
<proteinExistence type="predicted"/>
<feature type="region of interest" description="Disordered" evidence="1">
    <location>
        <begin position="1"/>
        <end position="67"/>
    </location>
</feature>
<sequence>MPGLLKAGREDAEGATRAPPPPPKLRPPPLKPPPPKLRPPPPPPKLRPPPPPPRLPPPRCASAPVKASESTNMLLRIIFNFFMLQNFKRYTLKQEVTRLPGGSRLLDL</sequence>
<accession>A0A2T7BP77</accession>
<comment type="caution">
    <text evidence="2">The sequence shown here is derived from an EMBL/GenBank/DDBJ whole genome shotgun (WGS) entry which is preliminary data.</text>
</comment>
<name>A0A2T7BP77_9BACT</name>
<dbReference type="AlphaFoldDB" id="A0A2T7BP77"/>